<sequence length="192" mass="21567">MFRFNQCLSLDTSASPSITMSKRKMCPASQLTSKKKQSTGSSAVRSEMEELLISRDTPLFSDGVVSMLFGINLAVGAISKGQEVLLDKIESIAQKVEILSKEVQSMKEQHQVNPVMNLESPSWLPSNSEIKEWLNSPIPSPERMSFPDLTCSETLWPSNLQLKDPISEFNGFMAHQEQENQDWPTVLFQKPM</sequence>
<keyword evidence="3" id="KW-1185">Reference proteome</keyword>
<evidence type="ECO:0000313" key="2">
    <source>
        <dbReference type="EMBL" id="AXH75113.1"/>
    </source>
</evidence>
<protein>
    <submittedName>
        <fullName evidence="2">Uncharacterized protein</fullName>
    </submittedName>
</protein>
<accession>A0A345MUR3</accession>
<reference evidence="2 3" key="1">
    <citation type="submission" date="2018-07" db="EMBL/GenBank/DDBJ databases">
        <title>Uncovering a Universe of Circular DNA Viruses in Animal Metagenomes.</title>
        <authorList>
            <person name="Tisza M."/>
            <person name="Buck C."/>
            <person name="Pastrana D."/>
            <person name="Welch N."/>
            <person name="Peretti A."/>
        </authorList>
    </citation>
    <scope>NUCLEOTIDE SEQUENCE [LARGE SCALE GENOMIC DNA]</scope>
    <source>
        <strain evidence="2">Ctbg966</strain>
    </source>
</reference>
<dbReference type="Proteomes" id="UP000281467">
    <property type="component" value="Segment"/>
</dbReference>
<dbReference type="EMBL" id="MH617097">
    <property type="protein sequence ID" value="AXH75113.1"/>
    <property type="molecule type" value="Genomic_DNA"/>
</dbReference>
<evidence type="ECO:0000313" key="3">
    <source>
        <dbReference type="Proteomes" id="UP000281467"/>
    </source>
</evidence>
<name>A0A345MUR3_9VIRU</name>
<proteinExistence type="predicted"/>
<organism evidence="2 3">
    <name type="scientific">Cressdnaviricota sp</name>
    <dbReference type="NCBI Taxonomy" id="2748378"/>
    <lineage>
        <taxon>Viruses</taxon>
        <taxon>Monodnaviria</taxon>
        <taxon>Shotokuvirae</taxon>
        <taxon>Cressdnaviricota</taxon>
    </lineage>
</organism>
<evidence type="ECO:0000256" key="1">
    <source>
        <dbReference type="SAM" id="MobiDB-lite"/>
    </source>
</evidence>
<feature type="region of interest" description="Disordered" evidence="1">
    <location>
        <begin position="19"/>
        <end position="42"/>
    </location>
</feature>